<feature type="region of interest" description="Disordered" evidence="6">
    <location>
        <begin position="635"/>
        <end position="654"/>
    </location>
</feature>
<dbReference type="Gene3D" id="4.10.240.10">
    <property type="entry name" value="Zn(2)-C6 fungal-type DNA-binding domain"/>
    <property type="match status" value="1"/>
</dbReference>
<dbReference type="GO" id="GO:0006351">
    <property type="term" value="P:DNA-templated transcription"/>
    <property type="evidence" value="ECO:0007669"/>
    <property type="project" value="InterPro"/>
</dbReference>
<dbReference type="PANTHER" id="PTHR47424">
    <property type="entry name" value="REGULATORY PROTEIN GAL4"/>
    <property type="match status" value="1"/>
</dbReference>
<dbReference type="AlphaFoldDB" id="A0A0A1SNE9"/>
<evidence type="ECO:0000256" key="1">
    <source>
        <dbReference type="ARBA" id="ARBA00022723"/>
    </source>
</evidence>
<feature type="coiled-coil region" evidence="5">
    <location>
        <begin position="90"/>
        <end position="117"/>
    </location>
</feature>
<evidence type="ECO:0000259" key="7">
    <source>
        <dbReference type="PROSITE" id="PS50048"/>
    </source>
</evidence>
<dbReference type="Pfam" id="PF04082">
    <property type="entry name" value="Fungal_trans"/>
    <property type="match status" value="1"/>
</dbReference>
<evidence type="ECO:0000256" key="4">
    <source>
        <dbReference type="ARBA" id="ARBA00023242"/>
    </source>
</evidence>
<dbReference type="InterPro" id="IPR051127">
    <property type="entry name" value="Fungal_SecMet_Regulators"/>
</dbReference>
<dbReference type="Proteomes" id="UP000039046">
    <property type="component" value="Unassembled WGS sequence"/>
</dbReference>
<dbReference type="EMBL" id="CDHN01000001">
    <property type="protein sequence ID" value="CEJ81913.1"/>
    <property type="molecule type" value="Genomic_DNA"/>
</dbReference>
<evidence type="ECO:0000313" key="8">
    <source>
        <dbReference type="EMBL" id="CEJ81913.1"/>
    </source>
</evidence>
<feature type="domain" description="Zn(2)-C6 fungal-type" evidence="7">
    <location>
        <begin position="34"/>
        <end position="67"/>
    </location>
</feature>
<keyword evidence="4" id="KW-0539">Nucleus</keyword>
<keyword evidence="9" id="KW-1185">Reference proteome</keyword>
<evidence type="ECO:0000313" key="9">
    <source>
        <dbReference type="Proteomes" id="UP000039046"/>
    </source>
</evidence>
<dbReference type="HOGENOM" id="CLU_008828_1_1_1"/>
<dbReference type="InterPro" id="IPR001138">
    <property type="entry name" value="Zn2Cys6_DnaBD"/>
</dbReference>
<dbReference type="CDD" id="cd12148">
    <property type="entry name" value="fungal_TF_MHR"/>
    <property type="match status" value="1"/>
</dbReference>
<dbReference type="GO" id="GO:0005634">
    <property type="term" value="C:nucleus"/>
    <property type="evidence" value="ECO:0007669"/>
    <property type="project" value="TreeGrafter"/>
</dbReference>
<keyword evidence="5" id="KW-0175">Coiled coil</keyword>
<dbReference type="GO" id="GO:0000981">
    <property type="term" value="F:DNA-binding transcription factor activity, RNA polymerase II-specific"/>
    <property type="evidence" value="ECO:0007669"/>
    <property type="project" value="InterPro"/>
</dbReference>
<dbReference type="SMART" id="SM00906">
    <property type="entry name" value="Fungal_trans"/>
    <property type="match status" value="1"/>
</dbReference>
<organism evidence="8 9">
    <name type="scientific">[Torrubiella] hemipterigena</name>
    <dbReference type="NCBI Taxonomy" id="1531966"/>
    <lineage>
        <taxon>Eukaryota</taxon>
        <taxon>Fungi</taxon>
        <taxon>Dikarya</taxon>
        <taxon>Ascomycota</taxon>
        <taxon>Pezizomycotina</taxon>
        <taxon>Sordariomycetes</taxon>
        <taxon>Hypocreomycetidae</taxon>
        <taxon>Hypocreales</taxon>
        <taxon>Clavicipitaceae</taxon>
        <taxon>Clavicipitaceae incertae sedis</taxon>
        <taxon>'Torrubiella' clade</taxon>
    </lineage>
</organism>
<name>A0A0A1SNE9_9HYPO</name>
<keyword evidence="2" id="KW-0805">Transcription regulation</keyword>
<dbReference type="PANTHER" id="PTHR47424:SF5">
    <property type="entry name" value="ZN(II)2CYS6 TRANSCRIPTION FACTOR (EUROFUNG)"/>
    <property type="match status" value="1"/>
</dbReference>
<proteinExistence type="predicted"/>
<dbReference type="GO" id="GO:0008270">
    <property type="term" value="F:zinc ion binding"/>
    <property type="evidence" value="ECO:0007669"/>
    <property type="project" value="InterPro"/>
</dbReference>
<dbReference type="InterPro" id="IPR036864">
    <property type="entry name" value="Zn2-C6_fun-type_DNA-bd_sf"/>
</dbReference>
<dbReference type="STRING" id="1531966.A0A0A1SNE9"/>
<dbReference type="SUPFAM" id="SSF57701">
    <property type="entry name" value="Zn2/Cys6 DNA-binding domain"/>
    <property type="match status" value="1"/>
</dbReference>
<keyword evidence="1" id="KW-0479">Metal-binding</keyword>
<keyword evidence="3" id="KW-0804">Transcription</keyword>
<dbReference type="CDD" id="cd00067">
    <property type="entry name" value="GAL4"/>
    <property type="match status" value="1"/>
</dbReference>
<dbReference type="GO" id="GO:0000978">
    <property type="term" value="F:RNA polymerase II cis-regulatory region sequence-specific DNA binding"/>
    <property type="evidence" value="ECO:0007669"/>
    <property type="project" value="TreeGrafter"/>
</dbReference>
<dbReference type="GO" id="GO:0000435">
    <property type="term" value="P:positive regulation of transcription from RNA polymerase II promoter by galactose"/>
    <property type="evidence" value="ECO:0007669"/>
    <property type="project" value="TreeGrafter"/>
</dbReference>
<evidence type="ECO:0000256" key="3">
    <source>
        <dbReference type="ARBA" id="ARBA00023163"/>
    </source>
</evidence>
<evidence type="ECO:0000256" key="5">
    <source>
        <dbReference type="SAM" id="Coils"/>
    </source>
</evidence>
<accession>A0A0A1SNE9</accession>
<reference evidence="8 9" key="1">
    <citation type="journal article" date="2015" name="Genome Announc.">
        <title>Draft Genome Sequence and Gene Annotation of the Entomopathogenic Fungus Verticillium hemipterigenum.</title>
        <authorList>
            <person name="Horn F."/>
            <person name="Habel A."/>
            <person name="Scharf D.H."/>
            <person name="Dworschak J."/>
            <person name="Brakhage A.A."/>
            <person name="Guthke R."/>
            <person name="Hertweck C."/>
            <person name="Linde J."/>
        </authorList>
    </citation>
    <scope>NUCLEOTIDE SEQUENCE [LARGE SCALE GENOMIC DNA]</scope>
</reference>
<gene>
    <name evidence="8" type="ORF">VHEMI02011</name>
</gene>
<sequence>MPQSPDHGRAGSKHMSPAPDTARGSKRGKYTSVACEHCKKRKLKCIPAEGFENSCQRCVESCKACVYVPTGRGGHGVSDGKQNAQPVDDIQSLSKKVAALQQEMAQLTETVASLQSRPQEEIDHRTQLHHRDGPKIEAPKEPGFVGPTRSAFSIEIGERSLTRMGIPAYNHVSQSDPQSPVESDKEATTLDVEFWRRSTIEEIRRLVQVFEEEVGVVYPCMECDNLIQQAPDIISWGSNPDNEEIETSPDTSGKGFSLKDFQLAKVAIATAIVTEEQGKNDHSSIMVESVERSVSRILKPTCTLKDLQLIVALSIYYFHTGEDILAWRTIGLAAREALVMGLHQRSTVLQIKNKEERGLATRVFWCIYVLDRRWSFGTSLSFALSDDDLDPELPEPGQDYEYLQCMVHYGRLCTGVWKSMMSAKATATPMPQETVLDYDTKTLAWMESIPPHLRLQHPRHGTAPRPQPVVLHRLRALLYLRGNHTRILIYRHHLLSPTRIKADPRSVWLVVEIAQDVIEVLVHLNATSNIYRRQQSAFNYFLLSALAVVFLAVCHNPTVYAEPCRESFYAAVKLVRDFSRHSKASRRLWDSIKGLLPRLQTLGLRGADDGRGGQMSRSTPRSDSILHGQEMNMGQPLSFTQASPHGSNDGQGFNQAVQQGQLPMQNIEGDMEAQTDPSGSTPNMFQMSNDLISLFNAIEQGQQFPPDMGMYQGDQMYSDGTLMGEPGEISRRFQGLL</sequence>
<protein>
    <recommendedName>
        <fullName evidence="7">Zn(2)-C6 fungal-type domain-containing protein</fullName>
    </recommendedName>
</protein>
<evidence type="ECO:0000256" key="2">
    <source>
        <dbReference type="ARBA" id="ARBA00023015"/>
    </source>
</evidence>
<dbReference type="PROSITE" id="PS00463">
    <property type="entry name" value="ZN2_CY6_FUNGAL_1"/>
    <property type="match status" value="1"/>
</dbReference>
<dbReference type="InterPro" id="IPR007219">
    <property type="entry name" value="XnlR_reg_dom"/>
</dbReference>
<feature type="region of interest" description="Disordered" evidence="6">
    <location>
        <begin position="603"/>
        <end position="628"/>
    </location>
</feature>
<evidence type="ECO:0000256" key="6">
    <source>
        <dbReference type="SAM" id="MobiDB-lite"/>
    </source>
</evidence>
<dbReference type="PROSITE" id="PS50048">
    <property type="entry name" value="ZN2_CY6_FUNGAL_2"/>
    <property type="match status" value="1"/>
</dbReference>
<feature type="region of interest" description="Disordered" evidence="6">
    <location>
        <begin position="1"/>
        <end position="29"/>
    </location>
</feature>